<gene>
    <name evidence="1" type="ORF">FNH13_06570</name>
</gene>
<accession>A0A516G948</accession>
<dbReference type="EMBL" id="CP041616">
    <property type="protein sequence ID" value="QDO88054.1"/>
    <property type="molecule type" value="Genomic_DNA"/>
</dbReference>
<keyword evidence="2" id="KW-1185">Reference proteome</keyword>
<organism evidence="1 2">
    <name type="scientific">Ornithinimicrobium ciconiae</name>
    <dbReference type="NCBI Taxonomy" id="2594265"/>
    <lineage>
        <taxon>Bacteria</taxon>
        <taxon>Bacillati</taxon>
        <taxon>Actinomycetota</taxon>
        <taxon>Actinomycetes</taxon>
        <taxon>Micrococcales</taxon>
        <taxon>Ornithinimicrobiaceae</taxon>
        <taxon>Ornithinimicrobium</taxon>
    </lineage>
</organism>
<name>A0A516G948_9MICO</name>
<dbReference type="OrthoDB" id="1093631at2"/>
<protein>
    <recommendedName>
        <fullName evidence="3">Restriction endonuclease type IV Mrr domain-containing protein</fullName>
    </recommendedName>
</protein>
<evidence type="ECO:0000313" key="1">
    <source>
        <dbReference type="EMBL" id="QDO88054.1"/>
    </source>
</evidence>
<dbReference type="Proteomes" id="UP000315395">
    <property type="component" value="Chromosome"/>
</dbReference>
<reference evidence="1 2" key="1">
    <citation type="submission" date="2019-07" db="EMBL/GenBank/DDBJ databases">
        <title>complete genome sequencing of Ornithinimicrobium sp. H23M54.</title>
        <authorList>
            <person name="Bae J.-W."/>
            <person name="Lee S.-Y."/>
        </authorList>
    </citation>
    <scope>NUCLEOTIDE SEQUENCE [LARGE SCALE GENOMIC DNA]</scope>
    <source>
        <strain evidence="1 2">H23M54</strain>
    </source>
</reference>
<dbReference type="KEGG" id="orz:FNH13_06570"/>
<sequence length="118" mass="12852">MRGDEERVIQAFCAFLSSGGWSVTREVSFVDVVAEKDGRQIIAEAKGRTAAMGLDVDTMYGQLLRRMPETRPDPATRFALVVPTEASAAVRRVPGWVLNELAIDIYLVGPDGTVTVPD</sequence>
<evidence type="ECO:0000313" key="2">
    <source>
        <dbReference type="Proteomes" id="UP000315395"/>
    </source>
</evidence>
<dbReference type="RefSeq" id="WP_143782729.1">
    <property type="nucleotide sequence ID" value="NZ_CP041616.1"/>
</dbReference>
<evidence type="ECO:0008006" key="3">
    <source>
        <dbReference type="Google" id="ProtNLM"/>
    </source>
</evidence>
<dbReference type="AlphaFoldDB" id="A0A516G948"/>
<proteinExistence type="predicted"/>